<keyword evidence="3" id="KW-0175">Coiled coil</keyword>
<dbReference type="AlphaFoldDB" id="A0A498LMV1"/>
<dbReference type="InterPro" id="IPR050951">
    <property type="entry name" value="Retrovirus_Pol_polyprotein"/>
</dbReference>
<evidence type="ECO:0000313" key="6">
    <source>
        <dbReference type="EMBL" id="RXN08396.1"/>
    </source>
</evidence>
<evidence type="ECO:0000313" key="7">
    <source>
        <dbReference type="Proteomes" id="UP000290572"/>
    </source>
</evidence>
<comment type="caution">
    <text evidence="6">The sequence shown here is derived from an EMBL/GenBank/DDBJ whole genome shotgun (WGS) entry which is preliminary data.</text>
</comment>
<dbReference type="EC" id="3.1.26.4" evidence="2"/>
<evidence type="ECO:0000256" key="2">
    <source>
        <dbReference type="ARBA" id="ARBA00012180"/>
    </source>
</evidence>
<gene>
    <name evidence="6" type="ORF">ROHU_011519</name>
</gene>
<name>A0A498LMV1_LABRO</name>
<evidence type="ECO:0000259" key="5">
    <source>
        <dbReference type="Pfam" id="PF17919"/>
    </source>
</evidence>
<reference evidence="6 7" key="1">
    <citation type="submission" date="2018-03" db="EMBL/GenBank/DDBJ databases">
        <title>Draft genome sequence of Rohu Carp (Labeo rohita).</title>
        <authorList>
            <person name="Das P."/>
            <person name="Kushwaha B."/>
            <person name="Joshi C.G."/>
            <person name="Kumar D."/>
            <person name="Nagpure N.S."/>
            <person name="Sahoo L."/>
            <person name="Das S.P."/>
            <person name="Bit A."/>
            <person name="Patnaik S."/>
            <person name="Meher P.K."/>
            <person name="Jayasankar P."/>
            <person name="Koringa P.G."/>
            <person name="Patel N.V."/>
            <person name="Hinsu A.T."/>
            <person name="Kumar R."/>
            <person name="Pandey M."/>
            <person name="Agarwal S."/>
            <person name="Srivastava S."/>
            <person name="Singh M."/>
            <person name="Iquebal M.A."/>
            <person name="Jaiswal S."/>
            <person name="Angadi U.B."/>
            <person name="Kumar N."/>
            <person name="Raza M."/>
            <person name="Shah T.M."/>
            <person name="Rai A."/>
            <person name="Jena J.K."/>
        </authorList>
    </citation>
    <scope>NUCLEOTIDE SEQUENCE [LARGE SCALE GENOMIC DNA]</scope>
    <source>
        <strain evidence="6">DASCIFA01</strain>
        <tissue evidence="6">Testis</tissue>
    </source>
</reference>
<dbReference type="FunFam" id="3.30.70.270:FF:000026">
    <property type="entry name" value="Transposon Ty3-G Gag-Pol polyprotein"/>
    <property type="match status" value="1"/>
</dbReference>
<dbReference type="EMBL" id="QBIY01013312">
    <property type="protein sequence ID" value="RXN08396.1"/>
    <property type="molecule type" value="Genomic_DNA"/>
</dbReference>
<dbReference type="GO" id="GO:0004523">
    <property type="term" value="F:RNA-DNA hybrid ribonuclease activity"/>
    <property type="evidence" value="ECO:0007669"/>
    <property type="project" value="UniProtKB-EC"/>
</dbReference>
<accession>A0A498LMV1</accession>
<dbReference type="InterPro" id="IPR041577">
    <property type="entry name" value="RT_RNaseH_2"/>
</dbReference>
<protein>
    <recommendedName>
        <fullName evidence="2">ribonuclease H</fullName>
        <ecNumber evidence="2">3.1.26.4</ecNumber>
    </recommendedName>
</protein>
<dbReference type="InterPro" id="IPR043502">
    <property type="entry name" value="DNA/RNA_pol_sf"/>
</dbReference>
<organism evidence="6 7">
    <name type="scientific">Labeo rohita</name>
    <name type="common">Indian major carp</name>
    <name type="synonym">Cyprinus rohita</name>
    <dbReference type="NCBI Taxonomy" id="84645"/>
    <lineage>
        <taxon>Eukaryota</taxon>
        <taxon>Metazoa</taxon>
        <taxon>Chordata</taxon>
        <taxon>Craniata</taxon>
        <taxon>Vertebrata</taxon>
        <taxon>Euteleostomi</taxon>
        <taxon>Actinopterygii</taxon>
        <taxon>Neopterygii</taxon>
        <taxon>Teleostei</taxon>
        <taxon>Ostariophysi</taxon>
        <taxon>Cypriniformes</taxon>
        <taxon>Cyprinidae</taxon>
        <taxon>Labeoninae</taxon>
        <taxon>Labeonini</taxon>
        <taxon>Labeo</taxon>
    </lineage>
</organism>
<feature type="coiled-coil region" evidence="3">
    <location>
        <begin position="434"/>
        <end position="461"/>
    </location>
</feature>
<dbReference type="InterPro" id="IPR000477">
    <property type="entry name" value="RT_dom"/>
</dbReference>
<dbReference type="CDD" id="cd01647">
    <property type="entry name" value="RT_LTR"/>
    <property type="match status" value="1"/>
</dbReference>
<dbReference type="Pfam" id="PF17919">
    <property type="entry name" value="RT_RNaseH_2"/>
    <property type="match status" value="1"/>
</dbReference>
<dbReference type="Gene3D" id="3.30.70.270">
    <property type="match status" value="2"/>
</dbReference>
<proteinExistence type="inferred from homology"/>
<feature type="domain" description="Reverse transcriptase" evidence="4">
    <location>
        <begin position="174"/>
        <end position="317"/>
    </location>
</feature>
<dbReference type="Gene3D" id="3.10.10.10">
    <property type="entry name" value="HIV Type 1 Reverse Transcriptase, subunit A, domain 1"/>
    <property type="match status" value="1"/>
</dbReference>
<dbReference type="PANTHER" id="PTHR37984">
    <property type="entry name" value="PROTEIN CBG26694"/>
    <property type="match status" value="1"/>
</dbReference>
<sequence>MYSHKGDLQHIDPGAHVDHSHVVNLVAYGGQIIKTLGVTNVNFTCGTLQFHVVDSDVKPLLGLRDSVKLGFVHLGPNVHALQQGAPELTEYKDLFDCSTICKLPVVYHMRLDPSVHPTICAPRRVPLAMKDKIIEELNRMTQLGVIKPVQEPTEWVSSMVAACKKDGAVRLCIDPVHLNKTLLRPHHPMKTIEQVVADMPGAKVLCILDAKCGFWQVPLSDESSRLTTFMTPVDQYAFLRMPYGISTGSEVFQRCMEQLFEGQPCAIIVDDILVQGSTTEEHDLRLRQVMDRIRAVNLKLNPDKCRFRVSEVSYVGHLLTDQGIKPDPTKTDAVNSMPTPADKHDVQRSLGMTNYLFKFIPGYSEITAPLRQLLLQDVEWSWQEHHMAAFTRLKELLTSPPILQYFDVHQPVVVSADASQHGLGAVCLQDNKPVAFASRALTETESRYAQIEKELLALRYNLTVVYKRGKELYLADALSRAHMPSTDGADTSEDYDIMTVEALSSRRIEELRQETQADHLCKRLSEIIAVGWPDSSKKLPHDLRQFYAIRDELTVRLLLRGQHFVIPHSLQRYYIRQLH</sequence>
<dbReference type="PANTHER" id="PTHR37984:SF8">
    <property type="entry name" value="CCHC-TYPE DOMAIN-CONTAINING PROTEIN"/>
    <property type="match status" value="1"/>
</dbReference>
<dbReference type="Proteomes" id="UP000290572">
    <property type="component" value="Unassembled WGS sequence"/>
</dbReference>
<dbReference type="Pfam" id="PF00078">
    <property type="entry name" value="RVT_1"/>
    <property type="match status" value="1"/>
</dbReference>
<dbReference type="SUPFAM" id="SSF56672">
    <property type="entry name" value="DNA/RNA polymerases"/>
    <property type="match status" value="1"/>
</dbReference>
<dbReference type="STRING" id="84645.A0A498LMV1"/>
<evidence type="ECO:0000259" key="4">
    <source>
        <dbReference type="Pfam" id="PF00078"/>
    </source>
</evidence>
<comment type="similarity">
    <text evidence="1">Belongs to the beta type-B retroviral polymerase family. HERV class-II K(HML-2) pol subfamily.</text>
</comment>
<evidence type="ECO:0000256" key="3">
    <source>
        <dbReference type="SAM" id="Coils"/>
    </source>
</evidence>
<keyword evidence="7" id="KW-1185">Reference proteome</keyword>
<dbReference type="InterPro" id="IPR043128">
    <property type="entry name" value="Rev_trsase/Diguanyl_cyclase"/>
</dbReference>
<feature type="domain" description="Reverse transcriptase/retrotransposon-derived protein RNase H-like" evidence="5">
    <location>
        <begin position="382"/>
        <end position="462"/>
    </location>
</feature>
<evidence type="ECO:0000256" key="1">
    <source>
        <dbReference type="ARBA" id="ARBA00010879"/>
    </source>
</evidence>